<name>M0NZ92_9EURY</name>
<keyword evidence="2 4" id="KW-0560">Oxidoreductase</keyword>
<accession>M0NZ92</accession>
<dbReference type="InterPro" id="IPR032884">
    <property type="entry name" value="Glc6PDH_archaea"/>
</dbReference>
<dbReference type="InterPro" id="IPR036291">
    <property type="entry name" value="NAD(P)-bd_dom_sf"/>
</dbReference>
<dbReference type="STRING" id="1230456.C468_09956"/>
<keyword evidence="3 4" id="KW-0520">NAD</keyword>
<comment type="subunit">
    <text evidence="4">Homodimer.</text>
</comment>
<dbReference type="Pfam" id="PF01370">
    <property type="entry name" value="Epimerase"/>
    <property type="match status" value="1"/>
</dbReference>
<dbReference type="GO" id="GO:0009051">
    <property type="term" value="P:pentose-phosphate shunt, oxidative branch"/>
    <property type="evidence" value="ECO:0007669"/>
    <property type="project" value="UniProtKB-UniRule"/>
</dbReference>
<dbReference type="Proteomes" id="UP000011546">
    <property type="component" value="Unassembled WGS sequence"/>
</dbReference>
<evidence type="ECO:0000256" key="5">
    <source>
        <dbReference type="SAM" id="MobiDB-lite"/>
    </source>
</evidence>
<evidence type="ECO:0000256" key="4">
    <source>
        <dbReference type="HAMAP-Rule" id="MF_02046"/>
    </source>
</evidence>
<dbReference type="InterPro" id="IPR001509">
    <property type="entry name" value="Epimerase_deHydtase"/>
</dbReference>
<dbReference type="AlphaFoldDB" id="M0NZ92"/>
<comment type="pathway">
    <text evidence="4">Carbohydrate degradation; pentose phosphate pathway.</text>
</comment>
<dbReference type="UniPathway" id="UPA00115"/>
<feature type="active site" description="Proton acceptor" evidence="4">
    <location>
        <position position="152"/>
    </location>
</feature>
<dbReference type="PANTHER" id="PTHR43103">
    <property type="entry name" value="NUCLEOSIDE-DIPHOSPHATE-SUGAR EPIMERASE"/>
    <property type="match status" value="1"/>
</dbReference>
<dbReference type="EC" id="1.1.1.388" evidence="4"/>
<feature type="domain" description="NAD-dependent epimerase/dehydratase" evidence="6">
    <location>
        <begin position="5"/>
        <end position="183"/>
    </location>
</feature>
<keyword evidence="4" id="KW-0119">Carbohydrate metabolism</keyword>
<dbReference type="PATRIC" id="fig|1230456.3.peg.1970"/>
<keyword evidence="8" id="KW-1185">Reference proteome</keyword>
<comment type="function">
    <text evidence="4">Catalyzes the NAD-dependent oxidation of glucose 6-phosphate to 6-phosphogluconolactone.</text>
</comment>
<sequence>MDEPVLLTGAGGRVGQAILRGIGDDYEWRLLDREPLPAAKVPTGVTDADRYVADITDASAVREAMAGVGSVIHLAGDPRKTAPWDSVIRNNIDGTQVVMRAAADAGVERFAFASSNHAVGGYETEERTPDLYRTDDDYRLDGTELPRPGNLYGVSKATGEALGRFYHDEFGMSVVCVRIGNLTKDHPPREYERGQAMWLSHRDCAHLFDRCLQADYGYEIVYGISNNDRRYYSIERAREALGYDPADNSADYTFEGEPKTEGSGAGGGDGPADDGEAGLDDGPADPNFPTDPDTPTDGA</sequence>
<dbReference type="HAMAP" id="MF_02046">
    <property type="entry name" value="Glc6PDH_archaea"/>
    <property type="match status" value="1"/>
</dbReference>
<dbReference type="OrthoDB" id="311692at2157"/>
<comment type="caution">
    <text evidence="7">The sequence shown here is derived from an EMBL/GenBank/DDBJ whole genome shotgun (WGS) entry which is preliminary data.</text>
</comment>
<comment type="similarity">
    <text evidence="1 4">Belongs to the NAD(P)-dependent epimerase/dehydratase family.</text>
</comment>
<dbReference type="EMBL" id="AOJH01000062">
    <property type="protein sequence ID" value="EMA63252.1"/>
    <property type="molecule type" value="Genomic_DNA"/>
</dbReference>
<feature type="compositionally biased region" description="Low complexity" evidence="5">
    <location>
        <begin position="284"/>
        <end position="299"/>
    </location>
</feature>
<feature type="binding site" evidence="4">
    <location>
        <position position="115"/>
    </location>
    <ligand>
        <name>NAD(+)</name>
        <dbReference type="ChEBI" id="CHEBI:57540"/>
    </ligand>
</feature>
<evidence type="ECO:0000313" key="8">
    <source>
        <dbReference type="Proteomes" id="UP000011546"/>
    </source>
</evidence>
<feature type="binding site" evidence="4">
    <location>
        <position position="152"/>
    </location>
    <ligand>
        <name>NAD(+)</name>
        <dbReference type="ChEBI" id="CHEBI:57540"/>
    </ligand>
</feature>
<dbReference type="RefSeq" id="WP_008848700.1">
    <property type="nucleotide sequence ID" value="NZ_AOJH01000062.1"/>
</dbReference>
<keyword evidence="4" id="KW-0313">Glucose metabolism</keyword>
<dbReference type="GO" id="GO:0006006">
    <property type="term" value="P:glucose metabolic process"/>
    <property type="evidence" value="ECO:0007669"/>
    <property type="project" value="UniProtKB-KW"/>
</dbReference>
<proteinExistence type="inferred from homology"/>
<feature type="binding site" evidence="4">
    <location>
        <position position="156"/>
    </location>
    <ligand>
        <name>NAD(+)</name>
        <dbReference type="ChEBI" id="CHEBI:57540"/>
    </ligand>
</feature>
<comment type="catalytic activity">
    <reaction evidence="4">
        <text>D-glucose 6-phosphate + NAD(+) = 6-phospho-D-glucono-1,5-lactone + NADH + H(+)</text>
        <dbReference type="Rhea" id="RHEA:38215"/>
        <dbReference type="ChEBI" id="CHEBI:15378"/>
        <dbReference type="ChEBI" id="CHEBI:57540"/>
        <dbReference type="ChEBI" id="CHEBI:57945"/>
        <dbReference type="ChEBI" id="CHEBI:57955"/>
        <dbReference type="ChEBI" id="CHEBI:61548"/>
        <dbReference type="EC" id="1.1.1.388"/>
    </reaction>
</comment>
<evidence type="ECO:0000259" key="6">
    <source>
        <dbReference type="Pfam" id="PF01370"/>
    </source>
</evidence>
<dbReference type="PANTHER" id="PTHR43103:SF5">
    <property type="entry name" value="4-EPIMERASE, PUTATIVE (AFU_ORTHOLOGUE AFUA_7G00360)-RELATED"/>
    <property type="match status" value="1"/>
</dbReference>
<dbReference type="SUPFAM" id="SSF51735">
    <property type="entry name" value="NAD(P)-binding Rossmann-fold domains"/>
    <property type="match status" value="1"/>
</dbReference>
<gene>
    <name evidence="7" type="ORF">C468_09956</name>
</gene>
<evidence type="ECO:0000313" key="7">
    <source>
        <dbReference type="EMBL" id="EMA63252.1"/>
    </source>
</evidence>
<evidence type="ECO:0000256" key="3">
    <source>
        <dbReference type="ARBA" id="ARBA00023027"/>
    </source>
</evidence>
<feature type="binding site" evidence="4">
    <location>
        <position position="90"/>
    </location>
    <ligand>
        <name>NAD(+)</name>
        <dbReference type="ChEBI" id="CHEBI:57540"/>
    </ligand>
</feature>
<reference evidence="7 8" key="1">
    <citation type="journal article" date="2014" name="PLoS Genet.">
        <title>Phylogenetically driven sequencing of extremely halophilic archaea reveals strategies for static and dynamic osmo-response.</title>
        <authorList>
            <person name="Becker E.A."/>
            <person name="Seitzer P.M."/>
            <person name="Tritt A."/>
            <person name="Larsen D."/>
            <person name="Krusor M."/>
            <person name="Yao A.I."/>
            <person name="Wu D."/>
            <person name="Madern D."/>
            <person name="Eisen J.A."/>
            <person name="Darling A.E."/>
            <person name="Facciotti M.T."/>
        </authorList>
    </citation>
    <scope>NUCLEOTIDE SEQUENCE [LARGE SCALE GENOMIC DNA]</scope>
    <source>
        <strain evidence="7 8">JCM 14978</strain>
    </source>
</reference>
<dbReference type="NCBIfam" id="NF041293">
    <property type="entry name" value="G6PDh_Azf"/>
    <property type="match status" value="1"/>
</dbReference>
<dbReference type="GO" id="GO:0004345">
    <property type="term" value="F:glucose-6-phosphate dehydrogenase activity"/>
    <property type="evidence" value="ECO:0007669"/>
    <property type="project" value="InterPro"/>
</dbReference>
<organism evidence="7 8">
    <name type="scientific">Halorubrum kocurii JCM 14978</name>
    <dbReference type="NCBI Taxonomy" id="1230456"/>
    <lineage>
        <taxon>Archaea</taxon>
        <taxon>Methanobacteriati</taxon>
        <taxon>Methanobacteriota</taxon>
        <taxon>Stenosarchaea group</taxon>
        <taxon>Halobacteria</taxon>
        <taxon>Halobacteriales</taxon>
        <taxon>Haloferacaceae</taxon>
        <taxon>Halorubrum</taxon>
    </lineage>
</organism>
<dbReference type="Gene3D" id="3.40.50.720">
    <property type="entry name" value="NAD(P)-binding Rossmann-like Domain"/>
    <property type="match status" value="1"/>
</dbReference>
<protein>
    <recommendedName>
        <fullName evidence="4">NAD-dependent glucose-6-phosphate dehydrogenase</fullName>
        <shortName evidence="4">Glc6PDH</shortName>
        <ecNumber evidence="4">1.1.1.388</ecNumber>
    </recommendedName>
</protein>
<feature type="compositionally biased region" description="Acidic residues" evidence="5">
    <location>
        <begin position="271"/>
        <end position="283"/>
    </location>
</feature>
<evidence type="ECO:0000256" key="1">
    <source>
        <dbReference type="ARBA" id="ARBA00007637"/>
    </source>
</evidence>
<evidence type="ECO:0000256" key="2">
    <source>
        <dbReference type="ARBA" id="ARBA00023002"/>
    </source>
</evidence>
<feature type="region of interest" description="Disordered" evidence="5">
    <location>
        <begin position="245"/>
        <end position="299"/>
    </location>
</feature>
<dbReference type="GO" id="GO:0070403">
    <property type="term" value="F:NAD+ binding"/>
    <property type="evidence" value="ECO:0007669"/>
    <property type="project" value="InterPro"/>
</dbReference>